<dbReference type="Proteomes" id="UP001163321">
    <property type="component" value="Chromosome 3"/>
</dbReference>
<reference evidence="1 2" key="1">
    <citation type="journal article" date="2022" name="bioRxiv">
        <title>The genome of the oomycete Peronosclerospora sorghi, a cosmopolitan pathogen of maize and sorghum, is inflated with dispersed pseudogenes.</title>
        <authorList>
            <person name="Fletcher K."/>
            <person name="Martin F."/>
            <person name="Isakeit T."/>
            <person name="Cavanaugh K."/>
            <person name="Magill C."/>
            <person name="Michelmore R."/>
        </authorList>
    </citation>
    <scope>NUCLEOTIDE SEQUENCE [LARGE SCALE GENOMIC DNA]</scope>
    <source>
        <strain evidence="1">P6</strain>
    </source>
</reference>
<dbReference type="EMBL" id="CM047582">
    <property type="protein sequence ID" value="KAI9914750.1"/>
    <property type="molecule type" value="Genomic_DNA"/>
</dbReference>
<gene>
    <name evidence="1" type="ORF">PsorP6_008055</name>
</gene>
<organism evidence="1 2">
    <name type="scientific">Peronosclerospora sorghi</name>
    <dbReference type="NCBI Taxonomy" id="230839"/>
    <lineage>
        <taxon>Eukaryota</taxon>
        <taxon>Sar</taxon>
        <taxon>Stramenopiles</taxon>
        <taxon>Oomycota</taxon>
        <taxon>Peronosporomycetes</taxon>
        <taxon>Peronosporales</taxon>
        <taxon>Peronosporaceae</taxon>
        <taxon>Peronosclerospora</taxon>
    </lineage>
</organism>
<protein>
    <submittedName>
        <fullName evidence="1">Uncharacterized protein</fullName>
    </submittedName>
</protein>
<evidence type="ECO:0000313" key="1">
    <source>
        <dbReference type="EMBL" id="KAI9914750.1"/>
    </source>
</evidence>
<proteinExistence type="predicted"/>
<keyword evidence="2" id="KW-1185">Reference proteome</keyword>
<sequence>MSQTGQDTKLTVSMEAVNKAHSSKLIHAPAVTQVECIQIVGQGLLRRLGRQSSIPEAQAASRQPSCIAVFAVSARYPVAVE</sequence>
<accession>A0ACC0W9D9</accession>
<comment type="caution">
    <text evidence="1">The sequence shown here is derived from an EMBL/GenBank/DDBJ whole genome shotgun (WGS) entry which is preliminary data.</text>
</comment>
<evidence type="ECO:0000313" key="2">
    <source>
        <dbReference type="Proteomes" id="UP001163321"/>
    </source>
</evidence>
<name>A0ACC0W9D9_9STRA</name>